<dbReference type="GO" id="GO:0005886">
    <property type="term" value="C:plasma membrane"/>
    <property type="evidence" value="ECO:0007669"/>
    <property type="project" value="UniProtKB-SubCell"/>
</dbReference>
<feature type="transmembrane region" description="Helical" evidence="6">
    <location>
        <begin position="241"/>
        <end position="268"/>
    </location>
</feature>
<evidence type="ECO:0000256" key="5">
    <source>
        <dbReference type="ARBA" id="ARBA00023136"/>
    </source>
</evidence>
<feature type="transmembrane region" description="Helical" evidence="6">
    <location>
        <begin position="173"/>
        <end position="189"/>
    </location>
</feature>
<feature type="transmembrane region" description="Helical" evidence="6">
    <location>
        <begin position="15"/>
        <end position="37"/>
    </location>
</feature>
<keyword evidence="3 6" id="KW-0812">Transmembrane</keyword>
<name>A0A5D4SL32_9BACI</name>
<accession>A0A5D4SL32</accession>
<protein>
    <recommendedName>
        <fullName evidence="9">Oligosaccharide flippase family protein</fullName>
    </recommendedName>
</protein>
<dbReference type="PANTHER" id="PTHR30250:SF11">
    <property type="entry name" value="O-ANTIGEN TRANSPORTER-RELATED"/>
    <property type="match status" value="1"/>
</dbReference>
<keyword evidence="2" id="KW-1003">Cell membrane</keyword>
<feature type="transmembrane region" description="Helical" evidence="6">
    <location>
        <begin position="147"/>
        <end position="167"/>
    </location>
</feature>
<evidence type="ECO:0000256" key="1">
    <source>
        <dbReference type="ARBA" id="ARBA00004651"/>
    </source>
</evidence>
<evidence type="ECO:0000313" key="8">
    <source>
        <dbReference type="Proteomes" id="UP000323732"/>
    </source>
</evidence>
<evidence type="ECO:0000256" key="6">
    <source>
        <dbReference type="SAM" id="Phobius"/>
    </source>
</evidence>
<keyword evidence="4 6" id="KW-1133">Transmembrane helix</keyword>
<dbReference type="RefSeq" id="WP_148949827.1">
    <property type="nucleotide sequence ID" value="NZ_VTES01000003.1"/>
</dbReference>
<feature type="transmembrane region" description="Helical" evidence="6">
    <location>
        <begin position="280"/>
        <end position="300"/>
    </location>
</feature>
<organism evidence="7 8">
    <name type="scientific">Bacillus infantis</name>
    <dbReference type="NCBI Taxonomy" id="324767"/>
    <lineage>
        <taxon>Bacteria</taxon>
        <taxon>Bacillati</taxon>
        <taxon>Bacillota</taxon>
        <taxon>Bacilli</taxon>
        <taxon>Bacillales</taxon>
        <taxon>Bacillaceae</taxon>
        <taxon>Bacillus</taxon>
    </lineage>
</organism>
<reference evidence="7 8" key="1">
    <citation type="submission" date="2019-08" db="EMBL/GenBank/DDBJ databases">
        <title>Bacillus genomes from the desert of Cuatro Cienegas, Coahuila.</title>
        <authorList>
            <person name="Olmedo-Alvarez G."/>
        </authorList>
    </citation>
    <scope>NUCLEOTIDE SEQUENCE [LARGE SCALE GENOMIC DNA]</scope>
    <source>
        <strain evidence="7 8">CH37_1T</strain>
    </source>
</reference>
<feature type="transmembrane region" description="Helical" evidence="6">
    <location>
        <begin position="49"/>
        <end position="68"/>
    </location>
</feature>
<dbReference type="InterPro" id="IPR050833">
    <property type="entry name" value="Poly_Biosynth_Transport"/>
</dbReference>
<proteinExistence type="predicted"/>
<keyword evidence="5 6" id="KW-0472">Membrane</keyword>
<sequence length="412" mass="46268">MRSAFRKYINFMSDVTLNIIASGVIAIVLQFGVYPLLNKGLNTALFGEVLVMMSIVNIVAVLLGNSLNNIRILYNKEYKAEKVTGDFSLILLCAGIVNLLIMSTIVFLLWPHHSFWGNILLIIISLLTMLRSYLIVDYRLALNYKRIAQHSLMYSAALLFSTLILFISDLWQLVFFIGETISLLFLAFTTQLIKEPIKISFKIKHTVKQYILLCISSLLGNILIYLDRFIIFSFLGAQKVTIFFVATMIGKLSSLILSPISGVVLTYLSNKEGKITLKVFWMLNVGILIFSSIASFFTLILSKLALSIFYPNLYDDALKILFIANFAVILLSSCSLTQTIILKYSRMNVQILIQLVYGLIYAIGGIVMINLAGLKGFCLAASLAALFKFFFILFAGTLTLSNDKRIKLHKNN</sequence>
<evidence type="ECO:0000256" key="4">
    <source>
        <dbReference type="ARBA" id="ARBA00022989"/>
    </source>
</evidence>
<evidence type="ECO:0008006" key="9">
    <source>
        <dbReference type="Google" id="ProtNLM"/>
    </source>
</evidence>
<evidence type="ECO:0000313" key="7">
    <source>
        <dbReference type="EMBL" id="TYS63953.1"/>
    </source>
</evidence>
<feature type="transmembrane region" description="Helical" evidence="6">
    <location>
        <begin position="210"/>
        <end position="235"/>
    </location>
</feature>
<dbReference type="Proteomes" id="UP000323732">
    <property type="component" value="Unassembled WGS sequence"/>
</dbReference>
<feature type="transmembrane region" description="Helical" evidence="6">
    <location>
        <begin position="89"/>
        <end position="109"/>
    </location>
</feature>
<comment type="caution">
    <text evidence="7">The sequence shown here is derived from an EMBL/GenBank/DDBJ whole genome shotgun (WGS) entry which is preliminary data.</text>
</comment>
<comment type="subcellular location">
    <subcellularLocation>
        <location evidence="1">Cell membrane</location>
        <topology evidence="1">Multi-pass membrane protein</topology>
    </subcellularLocation>
</comment>
<feature type="transmembrane region" description="Helical" evidence="6">
    <location>
        <begin position="320"/>
        <end position="342"/>
    </location>
</feature>
<gene>
    <name evidence="7" type="ORF">FZD47_10650</name>
</gene>
<dbReference type="EMBL" id="VTES01000003">
    <property type="protein sequence ID" value="TYS63953.1"/>
    <property type="molecule type" value="Genomic_DNA"/>
</dbReference>
<dbReference type="PANTHER" id="PTHR30250">
    <property type="entry name" value="PST FAMILY PREDICTED COLANIC ACID TRANSPORTER"/>
    <property type="match status" value="1"/>
</dbReference>
<feature type="transmembrane region" description="Helical" evidence="6">
    <location>
        <begin position="379"/>
        <end position="400"/>
    </location>
</feature>
<evidence type="ECO:0000256" key="2">
    <source>
        <dbReference type="ARBA" id="ARBA00022475"/>
    </source>
</evidence>
<feature type="transmembrane region" description="Helical" evidence="6">
    <location>
        <begin position="115"/>
        <end position="135"/>
    </location>
</feature>
<evidence type="ECO:0000256" key="3">
    <source>
        <dbReference type="ARBA" id="ARBA00022692"/>
    </source>
</evidence>
<dbReference type="AlphaFoldDB" id="A0A5D4SL32"/>
<feature type="transmembrane region" description="Helical" evidence="6">
    <location>
        <begin position="354"/>
        <end position="373"/>
    </location>
</feature>